<comment type="similarity">
    <text evidence="2">Belongs to the COG1 family.</text>
</comment>
<dbReference type="GO" id="GO:0017119">
    <property type="term" value="C:Golgi transport complex"/>
    <property type="evidence" value="ECO:0007669"/>
    <property type="project" value="InterPro"/>
</dbReference>
<keyword evidence="4" id="KW-0813">Transport</keyword>
<evidence type="ECO:0000256" key="7">
    <source>
        <dbReference type="ARBA" id="ARBA00023136"/>
    </source>
</evidence>
<dbReference type="AlphaFoldDB" id="A0AAP0PFM2"/>
<dbReference type="GO" id="GO:0000139">
    <property type="term" value="C:Golgi membrane"/>
    <property type="evidence" value="ECO:0007669"/>
    <property type="project" value="UniProtKB-SubCell"/>
</dbReference>
<reference evidence="8 9" key="1">
    <citation type="submission" date="2024-01" db="EMBL/GenBank/DDBJ databases">
        <title>Genome assemblies of Stephania.</title>
        <authorList>
            <person name="Yang L."/>
        </authorList>
    </citation>
    <scope>NUCLEOTIDE SEQUENCE [LARGE SCALE GENOMIC DNA]</scope>
    <source>
        <strain evidence="8">QJT</strain>
        <tissue evidence="8">Leaf</tissue>
    </source>
</reference>
<dbReference type="EMBL" id="JBBNAE010000003">
    <property type="protein sequence ID" value="KAK9139000.1"/>
    <property type="molecule type" value="Genomic_DNA"/>
</dbReference>
<dbReference type="GO" id="GO:0015031">
    <property type="term" value="P:protein transport"/>
    <property type="evidence" value="ECO:0007669"/>
    <property type="project" value="UniProtKB-KW"/>
</dbReference>
<sequence length="162" mass="17908">MTGLETPDVAVDRRVSTKLSTILSKDIKSDDTLPVTTLLKGLEETVIKQGNSDEGLLEMKIALLSLSSLYVSLFPFQACQEIHRVGGHALDKLMFQKFALRLLEMVLSIYNDFISTLDERKPQVIERGLGGEDEDLASGSGSRGPLKLMTSFASLPRIPRER</sequence>
<gene>
    <name evidence="8" type="ORF">Sjap_009594</name>
</gene>
<keyword evidence="5" id="KW-0653">Protein transport</keyword>
<dbReference type="GO" id="GO:0006891">
    <property type="term" value="P:intra-Golgi vesicle-mediated transport"/>
    <property type="evidence" value="ECO:0007669"/>
    <property type="project" value="InterPro"/>
</dbReference>
<evidence type="ECO:0000313" key="9">
    <source>
        <dbReference type="Proteomes" id="UP001417504"/>
    </source>
</evidence>
<accession>A0AAP0PFM2</accession>
<dbReference type="PANTHER" id="PTHR31658">
    <property type="entry name" value="CONSERVED OLIGOMERIC GOLGI COMPLEX SUBUNIT 1"/>
    <property type="match status" value="1"/>
</dbReference>
<name>A0AAP0PFM2_9MAGN</name>
<comment type="subcellular location">
    <subcellularLocation>
        <location evidence="1">Golgi apparatus membrane</location>
        <topology evidence="1">Peripheral membrane protein</topology>
    </subcellularLocation>
</comment>
<evidence type="ECO:0000256" key="2">
    <source>
        <dbReference type="ARBA" id="ARBA00006653"/>
    </source>
</evidence>
<evidence type="ECO:0000256" key="1">
    <source>
        <dbReference type="ARBA" id="ARBA00004395"/>
    </source>
</evidence>
<keyword evidence="9" id="KW-1185">Reference proteome</keyword>
<dbReference type="PANTHER" id="PTHR31658:SF0">
    <property type="entry name" value="CONSERVED OLIGOMERIC GOLGI COMPLEX SUBUNIT 1"/>
    <property type="match status" value="1"/>
</dbReference>
<keyword evidence="6" id="KW-0333">Golgi apparatus</keyword>
<evidence type="ECO:0000256" key="4">
    <source>
        <dbReference type="ARBA" id="ARBA00022448"/>
    </source>
</evidence>
<keyword evidence="7" id="KW-0472">Membrane</keyword>
<evidence type="ECO:0000256" key="6">
    <source>
        <dbReference type="ARBA" id="ARBA00023034"/>
    </source>
</evidence>
<organism evidence="8 9">
    <name type="scientific">Stephania japonica</name>
    <dbReference type="NCBI Taxonomy" id="461633"/>
    <lineage>
        <taxon>Eukaryota</taxon>
        <taxon>Viridiplantae</taxon>
        <taxon>Streptophyta</taxon>
        <taxon>Embryophyta</taxon>
        <taxon>Tracheophyta</taxon>
        <taxon>Spermatophyta</taxon>
        <taxon>Magnoliopsida</taxon>
        <taxon>Ranunculales</taxon>
        <taxon>Menispermaceae</taxon>
        <taxon>Menispermoideae</taxon>
        <taxon>Cissampelideae</taxon>
        <taxon>Stephania</taxon>
    </lineage>
</organism>
<protein>
    <recommendedName>
        <fullName evidence="3">Conserved oligomeric Golgi complex subunit 1</fullName>
    </recommendedName>
</protein>
<comment type="caution">
    <text evidence="8">The sequence shown here is derived from an EMBL/GenBank/DDBJ whole genome shotgun (WGS) entry which is preliminary data.</text>
</comment>
<evidence type="ECO:0000256" key="3">
    <source>
        <dbReference type="ARBA" id="ARBA00020978"/>
    </source>
</evidence>
<evidence type="ECO:0000313" key="8">
    <source>
        <dbReference type="EMBL" id="KAK9139000.1"/>
    </source>
</evidence>
<evidence type="ECO:0000256" key="5">
    <source>
        <dbReference type="ARBA" id="ARBA00022927"/>
    </source>
</evidence>
<proteinExistence type="inferred from homology"/>
<dbReference type="Proteomes" id="UP001417504">
    <property type="component" value="Unassembled WGS sequence"/>
</dbReference>
<dbReference type="InterPro" id="IPR033370">
    <property type="entry name" value="COG1"/>
</dbReference>